<dbReference type="Proteomes" id="UP000014113">
    <property type="component" value="Unassembled WGS sequence"/>
</dbReference>
<protein>
    <recommendedName>
        <fullName evidence="6">ABC-2 type transporter transmembrane domain-containing protein</fullName>
    </recommendedName>
</protein>
<feature type="transmembrane region" description="Helical" evidence="5">
    <location>
        <begin position="216"/>
        <end position="235"/>
    </location>
</feature>
<comment type="subcellular location">
    <subcellularLocation>
        <location evidence="1">Membrane</location>
        <topology evidence="1">Multi-pass membrane protein</topology>
    </subcellularLocation>
</comment>
<evidence type="ECO:0000313" key="7">
    <source>
        <dbReference type="EMBL" id="EOW80099.1"/>
    </source>
</evidence>
<feature type="transmembrane region" description="Helical" evidence="5">
    <location>
        <begin position="99"/>
        <end position="120"/>
    </location>
</feature>
<dbReference type="PIRSF" id="PIRSF006648">
    <property type="entry name" value="DrrB"/>
    <property type="match status" value="1"/>
</dbReference>
<comment type="caution">
    <text evidence="7">The sequence shown here is derived from an EMBL/GenBank/DDBJ whole genome shotgun (WGS) entry which is preliminary data.</text>
</comment>
<dbReference type="Pfam" id="PF01061">
    <property type="entry name" value="ABC2_membrane"/>
    <property type="match status" value="1"/>
</dbReference>
<dbReference type="STRING" id="1121865.OMW_01872"/>
<evidence type="ECO:0000256" key="1">
    <source>
        <dbReference type="ARBA" id="ARBA00004141"/>
    </source>
</evidence>
<gene>
    <name evidence="7" type="ORF">I568_02178</name>
</gene>
<dbReference type="AlphaFoldDB" id="S0K4W9"/>
<dbReference type="RefSeq" id="WP_016183979.1">
    <property type="nucleotide sequence ID" value="NZ_JXKI01000018.1"/>
</dbReference>
<reference evidence="7 8" key="1">
    <citation type="submission" date="2013-03" db="EMBL/GenBank/DDBJ databases">
        <title>The Genome Sequence of Enterococcus columbae ATCC_51263 (PacBio/Illumina hybrid assembly).</title>
        <authorList>
            <consortium name="The Broad Institute Genomics Platform"/>
            <consortium name="The Broad Institute Genome Sequencing Center for Infectious Disease"/>
            <person name="Earl A."/>
            <person name="Russ C."/>
            <person name="Gilmore M."/>
            <person name="Surin D."/>
            <person name="Walker B."/>
            <person name="Young S."/>
            <person name="Zeng Q."/>
            <person name="Gargeya S."/>
            <person name="Fitzgerald M."/>
            <person name="Haas B."/>
            <person name="Abouelleil A."/>
            <person name="Allen A.W."/>
            <person name="Alvarado L."/>
            <person name="Arachchi H.M."/>
            <person name="Berlin A.M."/>
            <person name="Chapman S.B."/>
            <person name="Gainer-Dewar J."/>
            <person name="Goldberg J."/>
            <person name="Griggs A."/>
            <person name="Gujja S."/>
            <person name="Hansen M."/>
            <person name="Howarth C."/>
            <person name="Imamovic A."/>
            <person name="Ireland A."/>
            <person name="Larimer J."/>
            <person name="McCowan C."/>
            <person name="Murphy C."/>
            <person name="Pearson M."/>
            <person name="Poon T.W."/>
            <person name="Priest M."/>
            <person name="Roberts A."/>
            <person name="Saif S."/>
            <person name="Shea T."/>
            <person name="Sisk P."/>
            <person name="Sykes S."/>
            <person name="Wortman J."/>
            <person name="Nusbaum C."/>
            <person name="Birren B."/>
        </authorList>
    </citation>
    <scope>NUCLEOTIDE SEQUENCE [LARGE SCALE GENOMIC DNA]</scope>
    <source>
        <strain evidence="7 8">ATCC 51263</strain>
    </source>
</reference>
<accession>S0K4W9</accession>
<feature type="domain" description="ABC-2 type transporter transmembrane" evidence="6">
    <location>
        <begin position="2"/>
        <end position="205"/>
    </location>
</feature>
<dbReference type="GO" id="GO:0043190">
    <property type="term" value="C:ATP-binding cassette (ABC) transporter complex"/>
    <property type="evidence" value="ECO:0007669"/>
    <property type="project" value="InterPro"/>
</dbReference>
<dbReference type="PANTHER" id="PTHR43077">
    <property type="entry name" value="TRANSPORT PERMEASE YVFS-RELATED"/>
    <property type="match status" value="1"/>
</dbReference>
<evidence type="ECO:0000256" key="5">
    <source>
        <dbReference type="SAM" id="Phobius"/>
    </source>
</evidence>
<feature type="transmembrane region" description="Helical" evidence="5">
    <location>
        <begin position="12"/>
        <end position="33"/>
    </location>
</feature>
<dbReference type="GO" id="GO:0140359">
    <property type="term" value="F:ABC-type transporter activity"/>
    <property type="evidence" value="ECO:0007669"/>
    <property type="project" value="InterPro"/>
</dbReference>
<sequence length="242" mass="27682">MKALLKIEWIQIWRNWPIFIMAIGLPVMFFLLISASMGTNTPTNQQIIQEYLFKMTAFSMSSFALFSFPVMLKEDRSNHYLLYIEHSPLKIGQYYLAKFIRILIYFLLSIVVTFLVGIFLRGVRFSLTSVLLSGGFLLLSSLVYLAFGGLIAQISDNQKMSMVSNITFLGLAIIGGAWWPIEVFPKWLQTIAKITPTYQVNQVVIQIARKATLAKLSLLILLFYVIITTVMVLLIHRKREVV</sequence>
<dbReference type="PATRIC" id="fig|1121865.3.peg.1814"/>
<evidence type="ECO:0000256" key="2">
    <source>
        <dbReference type="ARBA" id="ARBA00022692"/>
    </source>
</evidence>
<dbReference type="InterPro" id="IPR013525">
    <property type="entry name" value="ABC2_TM"/>
</dbReference>
<organism evidence="7 8">
    <name type="scientific">Enterococcus columbae DSM 7374 = ATCC 51263</name>
    <dbReference type="NCBI Taxonomy" id="1121865"/>
    <lineage>
        <taxon>Bacteria</taxon>
        <taxon>Bacillati</taxon>
        <taxon>Bacillota</taxon>
        <taxon>Bacilli</taxon>
        <taxon>Lactobacillales</taxon>
        <taxon>Enterococcaceae</taxon>
        <taxon>Enterococcus</taxon>
    </lineage>
</organism>
<proteinExistence type="predicted"/>
<dbReference type="OrthoDB" id="63188at2"/>
<evidence type="ECO:0000256" key="3">
    <source>
        <dbReference type="ARBA" id="ARBA00022989"/>
    </source>
</evidence>
<feature type="transmembrane region" description="Helical" evidence="5">
    <location>
        <begin position="126"/>
        <end position="151"/>
    </location>
</feature>
<keyword evidence="3 5" id="KW-1133">Transmembrane helix</keyword>
<dbReference type="InterPro" id="IPR000412">
    <property type="entry name" value="ABC_2_transport"/>
</dbReference>
<dbReference type="EMBL" id="ASWJ01000010">
    <property type="protein sequence ID" value="EOW80099.1"/>
    <property type="molecule type" value="Genomic_DNA"/>
</dbReference>
<dbReference type="PANTHER" id="PTHR43077:SF11">
    <property type="entry name" value="TRANSPORT PERMEASE YVFS-RELATED"/>
    <property type="match status" value="1"/>
</dbReference>
<keyword evidence="8" id="KW-1185">Reference proteome</keyword>
<dbReference type="eggNOG" id="COG0842">
    <property type="taxonomic scope" value="Bacteria"/>
</dbReference>
<keyword evidence="2 5" id="KW-0812">Transmembrane</keyword>
<name>S0K4W9_9ENTE</name>
<evidence type="ECO:0000256" key="4">
    <source>
        <dbReference type="ARBA" id="ARBA00023136"/>
    </source>
</evidence>
<evidence type="ECO:0000259" key="6">
    <source>
        <dbReference type="Pfam" id="PF01061"/>
    </source>
</evidence>
<feature type="transmembrane region" description="Helical" evidence="5">
    <location>
        <begin position="53"/>
        <end position="72"/>
    </location>
</feature>
<keyword evidence="4 5" id="KW-0472">Membrane</keyword>
<evidence type="ECO:0000313" key="8">
    <source>
        <dbReference type="Proteomes" id="UP000014113"/>
    </source>
</evidence>
<feature type="transmembrane region" description="Helical" evidence="5">
    <location>
        <begin position="163"/>
        <end position="181"/>
    </location>
</feature>
<dbReference type="InterPro" id="IPR051328">
    <property type="entry name" value="T7SS_ABC-Transporter"/>
</dbReference>